<keyword evidence="1" id="KW-1133">Transmembrane helix</keyword>
<keyword evidence="1" id="KW-0472">Membrane</keyword>
<sequence>MEQPTSKLQCNILISPWRMDVPAADDWCFRYWIRAQKKHDGPLLVMGVCTAGYGMWLSLWVVDAIIVSC</sequence>
<accession>A0A4P7NI26</accession>
<name>A0A4P7NI26_PYROR</name>
<evidence type="ECO:0000313" key="2">
    <source>
        <dbReference type="EMBL" id="QBZ61649.1"/>
    </source>
</evidence>
<feature type="transmembrane region" description="Helical" evidence="1">
    <location>
        <begin position="43"/>
        <end position="67"/>
    </location>
</feature>
<organism evidence="2 3">
    <name type="scientific">Pyricularia oryzae</name>
    <name type="common">Rice blast fungus</name>
    <name type="synonym">Magnaporthe oryzae</name>
    <dbReference type="NCBI Taxonomy" id="318829"/>
    <lineage>
        <taxon>Eukaryota</taxon>
        <taxon>Fungi</taxon>
        <taxon>Dikarya</taxon>
        <taxon>Ascomycota</taxon>
        <taxon>Pezizomycotina</taxon>
        <taxon>Sordariomycetes</taxon>
        <taxon>Sordariomycetidae</taxon>
        <taxon>Magnaporthales</taxon>
        <taxon>Pyriculariaceae</taxon>
        <taxon>Pyricularia</taxon>
    </lineage>
</organism>
<reference evidence="2 3" key="1">
    <citation type="journal article" date="2019" name="Mol. Biol. Evol.">
        <title>Blast fungal genomes show frequent chromosomal changes, gene gains and losses, and effector gene turnover.</title>
        <authorList>
            <person name="Gomez Luciano L.B."/>
            <person name="Jason Tsai I."/>
            <person name="Chuma I."/>
            <person name="Tosa Y."/>
            <person name="Chen Y.H."/>
            <person name="Li J.Y."/>
            <person name="Li M.Y."/>
            <person name="Jade Lu M.Y."/>
            <person name="Nakayashiki H."/>
            <person name="Li W.H."/>
        </authorList>
    </citation>
    <scope>NUCLEOTIDE SEQUENCE [LARGE SCALE GENOMIC DNA]</scope>
    <source>
        <strain evidence="2">MZ5-1-6</strain>
    </source>
</reference>
<dbReference type="AlphaFoldDB" id="A0A4P7NI26"/>
<evidence type="ECO:0000313" key="3">
    <source>
        <dbReference type="Proteomes" id="UP000294847"/>
    </source>
</evidence>
<gene>
    <name evidence="2" type="ORF">PoMZ_08603</name>
</gene>
<keyword evidence="1" id="KW-0812">Transmembrane</keyword>
<feature type="non-terminal residue" evidence="2">
    <location>
        <position position="69"/>
    </location>
</feature>
<protein>
    <submittedName>
        <fullName evidence="2">Uncharacterized protein</fullName>
    </submittedName>
</protein>
<dbReference type="EMBL" id="CP034207">
    <property type="protein sequence ID" value="QBZ61649.1"/>
    <property type="molecule type" value="Genomic_DNA"/>
</dbReference>
<dbReference type="Proteomes" id="UP000294847">
    <property type="component" value="Chromosome 4"/>
</dbReference>
<evidence type="ECO:0000256" key="1">
    <source>
        <dbReference type="SAM" id="Phobius"/>
    </source>
</evidence>
<proteinExistence type="predicted"/>